<dbReference type="EMBL" id="JQHP01000002">
    <property type="protein sequence ID" value="KFX09252.1"/>
    <property type="molecule type" value="Genomic_DNA"/>
</dbReference>
<dbReference type="AlphaFoldDB" id="A0AAW3EPP8"/>
<dbReference type="EMBL" id="JQOH01000003">
    <property type="protein sequence ID" value="KGA29359.1"/>
    <property type="molecule type" value="Genomic_DNA"/>
</dbReference>
<evidence type="ECO:0000313" key="1">
    <source>
        <dbReference type="EMBL" id="KFX09252.1"/>
    </source>
</evidence>
<evidence type="ECO:0000313" key="2">
    <source>
        <dbReference type="EMBL" id="KGA29359.1"/>
    </source>
</evidence>
<dbReference type="Proteomes" id="UP000029257">
    <property type="component" value="Unassembled WGS sequence"/>
</dbReference>
<accession>A0AAW3EPP8</accession>
<name>A0AAW3EPP8_9GAMM</name>
<reference evidence="3 4" key="1">
    <citation type="submission" date="2014-08" db="EMBL/GenBank/DDBJ databases">
        <title>Genome sequences of NCPPB Pectobacterium isolates.</title>
        <authorList>
            <person name="Glover R.H."/>
            <person name="Sapp M."/>
            <person name="Elphinstone J."/>
        </authorList>
    </citation>
    <scope>NUCLEOTIDE SEQUENCE [LARGE SCALE GENOMIC DNA]</scope>
    <source>
        <strain evidence="1 3">NCPPB 3701</strain>
        <strain evidence="2 4">NCPPB3702</strain>
    </source>
</reference>
<protein>
    <submittedName>
        <fullName evidence="1">Uncharacterized protein</fullName>
    </submittedName>
</protein>
<organism evidence="1 3">
    <name type="scientific">Pectobacterium wasabiae</name>
    <dbReference type="NCBI Taxonomy" id="55208"/>
    <lineage>
        <taxon>Bacteria</taxon>
        <taxon>Pseudomonadati</taxon>
        <taxon>Pseudomonadota</taxon>
        <taxon>Gammaproteobacteria</taxon>
        <taxon>Enterobacterales</taxon>
        <taxon>Pectobacteriaceae</taxon>
        <taxon>Pectobacterium</taxon>
    </lineage>
</organism>
<sequence length="125" mass="14798">MQKILFGTTREGLEITTYQTTNLEFDYLNKKYRIEIYIKQRNDAEKIKEALKEGKVFTPEKKEVIYKIKNIELVVKSPFSKIKTSADRESVFNFDGVNYSAIICAFSVEEELKRLKEIEKENEDW</sequence>
<gene>
    <name evidence="1" type="ORF">JV38_06035</name>
    <name evidence="2" type="ORF">KU73_09755</name>
</gene>
<comment type="caution">
    <text evidence="1">The sequence shown here is derived from an EMBL/GenBank/DDBJ whole genome shotgun (WGS) entry which is preliminary data.</text>
</comment>
<dbReference type="Proteomes" id="UP000029436">
    <property type="component" value="Unassembled WGS sequence"/>
</dbReference>
<evidence type="ECO:0000313" key="4">
    <source>
        <dbReference type="Proteomes" id="UP000029436"/>
    </source>
</evidence>
<keyword evidence="4" id="KW-1185">Reference proteome</keyword>
<proteinExistence type="predicted"/>
<dbReference type="RefSeq" id="WP_005975809.1">
    <property type="nucleotide sequence ID" value="NZ_JQHP01000002.1"/>
</dbReference>
<evidence type="ECO:0000313" key="3">
    <source>
        <dbReference type="Proteomes" id="UP000029257"/>
    </source>
</evidence>